<sequence>MNHPLHFALLLLSLGFLCQTTTNAVLMDKLANSKICADEECSYALSMAVALDDFTAPDCRFINIRKDQMIYVYSKLTPEEGTGVFWSGSVCSVMTGLFPELQKHFHHCSQYVFIKWFIQTVFVNSC</sequence>
<reference evidence="4" key="1">
    <citation type="submission" date="2025-08" db="UniProtKB">
        <authorList>
            <consortium name="Ensembl"/>
        </authorList>
    </citation>
    <scope>IDENTIFICATION</scope>
</reference>
<dbReference type="InterPro" id="IPR001452">
    <property type="entry name" value="SH3_domain"/>
</dbReference>
<dbReference type="GeneTree" id="ENSGT00950000182767"/>
<evidence type="ECO:0000256" key="2">
    <source>
        <dbReference type="SAM" id="SignalP"/>
    </source>
</evidence>
<dbReference type="PANTHER" id="PTHR47146">
    <property type="entry name" value="OTORAPLIN"/>
    <property type="match status" value="1"/>
</dbReference>
<accession>A0A8C7KFQ1</accession>
<gene>
    <name evidence="4" type="primary">otor</name>
</gene>
<dbReference type="SUPFAM" id="SSF50044">
    <property type="entry name" value="SH3-domain"/>
    <property type="match status" value="1"/>
</dbReference>
<protein>
    <submittedName>
        <fullName evidence="4">Otoraplin</fullName>
    </submittedName>
</protein>
<dbReference type="InterPro" id="IPR042801">
    <property type="entry name" value="OTOR"/>
</dbReference>
<evidence type="ECO:0000256" key="1">
    <source>
        <dbReference type="ARBA" id="ARBA00022443"/>
    </source>
</evidence>
<reference evidence="4" key="2">
    <citation type="submission" date="2025-09" db="UniProtKB">
        <authorList>
            <consortium name="Ensembl"/>
        </authorList>
    </citation>
    <scope>IDENTIFICATION</scope>
</reference>
<feature type="signal peptide" evidence="2">
    <location>
        <begin position="1"/>
        <end position="24"/>
    </location>
</feature>
<name>A0A8C7KFQ1_ONCKI</name>
<dbReference type="Gene3D" id="2.30.30.40">
    <property type="entry name" value="SH3 Domains"/>
    <property type="match status" value="1"/>
</dbReference>
<evidence type="ECO:0000259" key="3">
    <source>
        <dbReference type="Pfam" id="PF07653"/>
    </source>
</evidence>
<dbReference type="Ensembl" id="ENSOKIT00005106557.1">
    <property type="protein sequence ID" value="ENSOKIP00005099418.1"/>
    <property type="gene ID" value="ENSOKIG00005043795.1"/>
</dbReference>
<dbReference type="Pfam" id="PF07653">
    <property type="entry name" value="SH3_2"/>
    <property type="match status" value="1"/>
</dbReference>
<proteinExistence type="predicted"/>
<keyword evidence="1" id="KW-0728">SH3 domain</keyword>
<dbReference type="GO" id="GO:0001502">
    <property type="term" value="P:cartilage condensation"/>
    <property type="evidence" value="ECO:0007669"/>
    <property type="project" value="TreeGrafter"/>
</dbReference>
<dbReference type="PANTHER" id="PTHR47146:SF1">
    <property type="entry name" value="OTORAPLIN"/>
    <property type="match status" value="1"/>
</dbReference>
<feature type="domain" description="SH3" evidence="3">
    <location>
        <begin position="48"/>
        <end position="99"/>
    </location>
</feature>
<dbReference type="AlphaFoldDB" id="A0A8C7KFQ1"/>
<feature type="chain" id="PRO_5034398627" evidence="2">
    <location>
        <begin position="25"/>
        <end position="126"/>
    </location>
</feature>
<keyword evidence="2" id="KW-0732">Signal</keyword>
<keyword evidence="5" id="KW-1185">Reference proteome</keyword>
<evidence type="ECO:0000313" key="4">
    <source>
        <dbReference type="Ensembl" id="ENSOKIP00005099418.1"/>
    </source>
</evidence>
<dbReference type="InterPro" id="IPR036028">
    <property type="entry name" value="SH3-like_dom_sf"/>
</dbReference>
<organism evidence="4 5">
    <name type="scientific">Oncorhynchus kisutch</name>
    <name type="common">Coho salmon</name>
    <name type="synonym">Salmo kisutch</name>
    <dbReference type="NCBI Taxonomy" id="8019"/>
    <lineage>
        <taxon>Eukaryota</taxon>
        <taxon>Metazoa</taxon>
        <taxon>Chordata</taxon>
        <taxon>Craniata</taxon>
        <taxon>Vertebrata</taxon>
        <taxon>Euteleostomi</taxon>
        <taxon>Actinopterygii</taxon>
        <taxon>Neopterygii</taxon>
        <taxon>Teleostei</taxon>
        <taxon>Protacanthopterygii</taxon>
        <taxon>Salmoniformes</taxon>
        <taxon>Salmonidae</taxon>
        <taxon>Salmoninae</taxon>
        <taxon>Oncorhynchus</taxon>
    </lineage>
</organism>
<evidence type="ECO:0000313" key="5">
    <source>
        <dbReference type="Proteomes" id="UP000694557"/>
    </source>
</evidence>
<dbReference type="Proteomes" id="UP000694557">
    <property type="component" value="Unassembled WGS sequence"/>
</dbReference>